<keyword evidence="1" id="KW-0812">Transmembrane</keyword>
<dbReference type="EMBL" id="CAFBLE010000006">
    <property type="protein sequence ID" value="CAB4868279.1"/>
    <property type="molecule type" value="Genomic_DNA"/>
</dbReference>
<dbReference type="EMBL" id="CAFBMV010000008">
    <property type="protein sequence ID" value="CAB4928415.1"/>
    <property type="molecule type" value="Genomic_DNA"/>
</dbReference>
<protein>
    <submittedName>
        <fullName evidence="2">Unannotated protein</fullName>
    </submittedName>
</protein>
<organism evidence="2">
    <name type="scientific">freshwater metagenome</name>
    <dbReference type="NCBI Taxonomy" id="449393"/>
    <lineage>
        <taxon>unclassified sequences</taxon>
        <taxon>metagenomes</taxon>
        <taxon>ecological metagenomes</taxon>
    </lineage>
</organism>
<reference evidence="2" key="1">
    <citation type="submission" date="2020-05" db="EMBL/GenBank/DDBJ databases">
        <authorList>
            <person name="Chiriac C."/>
            <person name="Salcher M."/>
            <person name="Ghai R."/>
            <person name="Kavagutti S V."/>
        </authorList>
    </citation>
    <scope>NUCLEOTIDE SEQUENCE</scope>
</reference>
<evidence type="ECO:0000256" key="1">
    <source>
        <dbReference type="SAM" id="Phobius"/>
    </source>
</evidence>
<gene>
    <name evidence="2" type="ORF">UFOPK2289_00842</name>
    <name evidence="3" type="ORF">UFOPK2822_00728</name>
    <name evidence="4" type="ORF">UFOPK3346_00873</name>
    <name evidence="5" type="ORF">UFOPK3670_01116</name>
    <name evidence="6" type="ORF">UFOPK4308_01163</name>
</gene>
<feature type="transmembrane region" description="Helical" evidence="1">
    <location>
        <begin position="6"/>
        <end position="27"/>
    </location>
</feature>
<keyword evidence="1" id="KW-0472">Membrane</keyword>
<evidence type="ECO:0000313" key="2">
    <source>
        <dbReference type="EMBL" id="CAB4665986.1"/>
    </source>
</evidence>
<evidence type="ECO:0000313" key="6">
    <source>
        <dbReference type="EMBL" id="CAB5061987.1"/>
    </source>
</evidence>
<dbReference type="EMBL" id="CAEZWT010000020">
    <property type="protein sequence ID" value="CAB4665986.1"/>
    <property type="molecule type" value="Genomic_DNA"/>
</dbReference>
<proteinExistence type="predicted"/>
<keyword evidence="1" id="KW-1133">Transmembrane helix</keyword>
<sequence length="75" mass="8511">MSNALSALIWWLVPISALIGVFGYILWVTKFQEKFQNETTRSMGQFERFQSSFRVRAEAEAAKAAARDESTPPNL</sequence>
<accession>A0A6J6LW66</accession>
<name>A0A6J6LW66_9ZZZZ</name>
<evidence type="ECO:0000313" key="3">
    <source>
        <dbReference type="EMBL" id="CAB4749589.1"/>
    </source>
</evidence>
<dbReference type="EMBL" id="CAEZZC010000008">
    <property type="protein sequence ID" value="CAB4749589.1"/>
    <property type="molecule type" value="Genomic_DNA"/>
</dbReference>
<dbReference type="EMBL" id="CAFBQL010000008">
    <property type="protein sequence ID" value="CAB5061987.1"/>
    <property type="molecule type" value="Genomic_DNA"/>
</dbReference>
<evidence type="ECO:0000313" key="5">
    <source>
        <dbReference type="EMBL" id="CAB4928415.1"/>
    </source>
</evidence>
<dbReference type="AlphaFoldDB" id="A0A6J6LW66"/>
<evidence type="ECO:0000313" key="4">
    <source>
        <dbReference type="EMBL" id="CAB4868279.1"/>
    </source>
</evidence>